<evidence type="ECO:0000313" key="2">
    <source>
        <dbReference type="EMBL" id="OTF84159.1"/>
    </source>
</evidence>
<organism evidence="2 3">
    <name type="scientific">Euroglyphus maynei</name>
    <name type="common">Mayne's house dust mite</name>
    <dbReference type="NCBI Taxonomy" id="6958"/>
    <lineage>
        <taxon>Eukaryota</taxon>
        <taxon>Metazoa</taxon>
        <taxon>Ecdysozoa</taxon>
        <taxon>Arthropoda</taxon>
        <taxon>Chelicerata</taxon>
        <taxon>Arachnida</taxon>
        <taxon>Acari</taxon>
        <taxon>Acariformes</taxon>
        <taxon>Sarcoptiformes</taxon>
        <taxon>Astigmata</taxon>
        <taxon>Psoroptidia</taxon>
        <taxon>Analgoidea</taxon>
        <taxon>Pyroglyphidae</taxon>
        <taxon>Pyroglyphinae</taxon>
        <taxon>Euroglyphus</taxon>
    </lineage>
</organism>
<feature type="non-terminal residue" evidence="2">
    <location>
        <position position="284"/>
    </location>
</feature>
<feature type="transmembrane region" description="Helical" evidence="1">
    <location>
        <begin position="69"/>
        <end position="96"/>
    </location>
</feature>
<keyword evidence="3" id="KW-1185">Reference proteome</keyword>
<keyword evidence="1" id="KW-0472">Membrane</keyword>
<dbReference type="AlphaFoldDB" id="A0A1Y3BT50"/>
<keyword evidence="1" id="KW-1133">Transmembrane helix</keyword>
<reference evidence="2 3" key="1">
    <citation type="submission" date="2017-03" db="EMBL/GenBank/DDBJ databases">
        <title>Genome Survey of Euroglyphus maynei.</title>
        <authorList>
            <person name="Arlian L.G."/>
            <person name="Morgan M.S."/>
            <person name="Rider S.D."/>
        </authorList>
    </citation>
    <scope>NUCLEOTIDE SEQUENCE [LARGE SCALE GENOMIC DNA]</scope>
    <source>
        <strain evidence="2">Arlian Lab</strain>
        <tissue evidence="2">Whole body</tissue>
    </source>
</reference>
<keyword evidence="1" id="KW-0812">Transmembrane</keyword>
<sequence>MEQHRMLRLLLNTFGFLGIPLRPLVWNNSVSILNWSSNIIIIAVTLYELNDQKPFDPRTKRLMSTDQYLMYYFIKTCGLLIFPAIYLSYVITYLIYGHWLLRHLQSSTFASVRISERNENLAIIAGFVIPTFIILLRHSLPFDTFHLSTLVALEIFAFYSAVTWILTYFIQVANLSVLEQIRQRYLDDDIEKQTIQLANAKKCQSLCVKKSRCTISASLAKIGKRSEPIRYTLKNQSSITKCRDLFEEMKDLAELNNRLQPIFSILTTIHLVHTSTVVTVALND</sequence>
<accession>A0A1Y3BT50</accession>
<feature type="transmembrane region" description="Helical" evidence="1">
    <location>
        <begin position="121"/>
        <end position="138"/>
    </location>
</feature>
<dbReference type="Proteomes" id="UP000194236">
    <property type="component" value="Unassembled WGS sequence"/>
</dbReference>
<gene>
    <name evidence="2" type="ORF">BLA29_006266</name>
</gene>
<name>A0A1Y3BT50_EURMA</name>
<protein>
    <submittedName>
        <fullName evidence="2">Uncharacterized protein</fullName>
    </submittedName>
</protein>
<feature type="transmembrane region" description="Helical" evidence="1">
    <location>
        <begin position="150"/>
        <end position="170"/>
    </location>
</feature>
<evidence type="ECO:0000256" key="1">
    <source>
        <dbReference type="SAM" id="Phobius"/>
    </source>
</evidence>
<feature type="transmembrane region" description="Helical" evidence="1">
    <location>
        <begin position="7"/>
        <end position="26"/>
    </location>
</feature>
<dbReference type="OrthoDB" id="6521000at2759"/>
<comment type="caution">
    <text evidence="2">The sequence shown here is derived from an EMBL/GenBank/DDBJ whole genome shotgun (WGS) entry which is preliminary data.</text>
</comment>
<dbReference type="EMBL" id="MUJZ01000381">
    <property type="protein sequence ID" value="OTF84159.1"/>
    <property type="molecule type" value="Genomic_DNA"/>
</dbReference>
<evidence type="ECO:0000313" key="3">
    <source>
        <dbReference type="Proteomes" id="UP000194236"/>
    </source>
</evidence>
<proteinExistence type="predicted"/>